<comment type="caution">
    <text evidence="1">The sequence shown here is derived from an EMBL/GenBank/DDBJ whole genome shotgun (WGS) entry which is preliminary data.</text>
</comment>
<dbReference type="AlphaFoldDB" id="A0A2M9YQA8"/>
<dbReference type="EMBL" id="NPDU01000036">
    <property type="protein sequence ID" value="PJZ61267.1"/>
    <property type="molecule type" value="Genomic_DNA"/>
</dbReference>
<reference evidence="3 4" key="1">
    <citation type="submission" date="2017-07" db="EMBL/GenBank/DDBJ databases">
        <title>Leptospira spp. isolated from tropical soils.</title>
        <authorList>
            <person name="Thibeaux R."/>
            <person name="Iraola G."/>
            <person name="Ferres I."/>
            <person name="Bierque E."/>
            <person name="Girault D."/>
            <person name="Soupe-Gilbert M.-E."/>
            <person name="Picardeau M."/>
            <person name="Goarant C."/>
        </authorList>
    </citation>
    <scope>NUCLEOTIDE SEQUENCE [LARGE SCALE GENOMIC DNA]</scope>
    <source>
        <strain evidence="1 4">FH2-B-C1</strain>
        <strain evidence="2 3">FH2-B-D1</strain>
    </source>
</reference>
<dbReference type="RefSeq" id="WP_100785402.1">
    <property type="nucleotide sequence ID" value="NZ_NPDU01000036.1"/>
</dbReference>
<evidence type="ECO:0000313" key="1">
    <source>
        <dbReference type="EMBL" id="PJZ53709.1"/>
    </source>
</evidence>
<sequence length="60" mass="6748">MSRKKVFQWLSTEKIGEFLAICLEECGESEVFGKILRWGKGNLILFSIPEKGLVGTSTEI</sequence>
<evidence type="ECO:0000313" key="4">
    <source>
        <dbReference type="Proteomes" id="UP000232188"/>
    </source>
</evidence>
<accession>A0A2M9YQA8</accession>
<evidence type="ECO:0000313" key="2">
    <source>
        <dbReference type="EMBL" id="PJZ61267.1"/>
    </source>
</evidence>
<gene>
    <name evidence="2" type="ORF">CH376_14260</name>
    <name evidence="1" type="ORF">CH380_08980</name>
</gene>
<organism evidence="1 4">
    <name type="scientific">Leptospira adleri</name>
    <dbReference type="NCBI Taxonomy" id="2023186"/>
    <lineage>
        <taxon>Bacteria</taxon>
        <taxon>Pseudomonadati</taxon>
        <taxon>Spirochaetota</taxon>
        <taxon>Spirochaetia</taxon>
        <taxon>Leptospirales</taxon>
        <taxon>Leptospiraceae</taxon>
        <taxon>Leptospira</taxon>
    </lineage>
</organism>
<evidence type="ECO:0000313" key="3">
    <source>
        <dbReference type="Proteomes" id="UP000232149"/>
    </source>
</evidence>
<dbReference type="Proteomes" id="UP000232188">
    <property type="component" value="Unassembled WGS sequence"/>
</dbReference>
<proteinExistence type="predicted"/>
<dbReference type="Proteomes" id="UP000232149">
    <property type="component" value="Unassembled WGS sequence"/>
</dbReference>
<dbReference type="EMBL" id="NPDV01000006">
    <property type="protein sequence ID" value="PJZ53709.1"/>
    <property type="molecule type" value="Genomic_DNA"/>
</dbReference>
<protein>
    <submittedName>
        <fullName evidence="1">Uncharacterized protein</fullName>
    </submittedName>
</protein>
<keyword evidence="3" id="KW-1185">Reference proteome</keyword>
<name>A0A2M9YQA8_9LEPT</name>